<dbReference type="InterPro" id="IPR032731">
    <property type="entry name" value="Arabino_trans_C"/>
</dbReference>
<dbReference type="Proteomes" id="UP000516380">
    <property type="component" value="Chromosome"/>
</dbReference>
<accession>A0A7G1INV3</accession>
<name>A0A7G1INV3_MYCKA</name>
<protein>
    <recommendedName>
        <fullName evidence="1">Arabinosyltransferase C-terminal domain-containing protein</fullName>
    </recommendedName>
</protein>
<evidence type="ECO:0000313" key="3">
    <source>
        <dbReference type="Proteomes" id="UP000516380"/>
    </source>
</evidence>
<gene>
    <name evidence="2" type="ORF">NIIDMKKI_78520</name>
</gene>
<dbReference type="Pfam" id="PF14896">
    <property type="entry name" value="Arabino_trans_C"/>
    <property type="match status" value="1"/>
</dbReference>
<dbReference type="AlphaFoldDB" id="A0A7G1INV3"/>
<keyword evidence="3" id="KW-1185">Reference proteome</keyword>
<dbReference type="EMBL" id="AP023343">
    <property type="protein sequence ID" value="BCI92646.1"/>
    <property type="molecule type" value="Genomic_DNA"/>
</dbReference>
<proteinExistence type="predicted"/>
<dbReference type="Gene3D" id="3.40.190.160">
    <property type="match status" value="1"/>
</dbReference>
<reference evidence="2 3" key="1">
    <citation type="submission" date="2020-07" db="EMBL/GenBank/DDBJ databases">
        <title>Mycobacterium kansasii (former subtype) with zoonotic potential isolated from diseased indoor pet cat, Japan.</title>
        <authorList>
            <person name="Fukano H."/>
            <person name="Terazono T."/>
            <person name="Hoshino Y."/>
        </authorList>
    </citation>
    <scope>NUCLEOTIDE SEQUENCE [LARGE SCALE GENOMIC DNA]</scope>
    <source>
        <strain evidence="2 3">Kuro-I</strain>
    </source>
</reference>
<evidence type="ECO:0000313" key="2">
    <source>
        <dbReference type="EMBL" id="BCI92646.1"/>
    </source>
</evidence>
<feature type="domain" description="Arabinosyltransferase C-terminal" evidence="1">
    <location>
        <begin position="10"/>
        <end position="179"/>
    </location>
</feature>
<sequence length="182" mass="20276">MPDDLYGEQPKAWRNLRFARDKMPADAVAVRVVAEDLSLTPEDWIAVTPPRVPDLRSLQEYVGSTQPVLLDWAVGLAFPCQQPMLHVNGVTEIPKFRITPDYNAKKLDTDTWEDGVNGGLLGITDLLLRAHVMATYLSRDWARDWGSLRKFDTLVDAPPAQLDLGTATRSGLWSPGKIRIGP</sequence>
<organism evidence="2 3">
    <name type="scientific">Mycobacterium kansasii</name>
    <dbReference type="NCBI Taxonomy" id="1768"/>
    <lineage>
        <taxon>Bacteria</taxon>
        <taxon>Bacillati</taxon>
        <taxon>Actinomycetota</taxon>
        <taxon>Actinomycetes</taxon>
        <taxon>Mycobacteriales</taxon>
        <taxon>Mycobacteriaceae</taxon>
        <taxon>Mycobacterium</taxon>
    </lineage>
</organism>
<evidence type="ECO:0000259" key="1">
    <source>
        <dbReference type="Pfam" id="PF14896"/>
    </source>
</evidence>